<name>A0A3P7XV09_9TREM</name>
<evidence type="ECO:0000313" key="1">
    <source>
        <dbReference type="EMBL" id="VDO69139.1"/>
    </source>
</evidence>
<dbReference type="Proteomes" id="UP000277204">
    <property type="component" value="Unassembled WGS sequence"/>
</dbReference>
<accession>A0A3P7XV09</accession>
<dbReference type="EMBL" id="UZAI01002190">
    <property type="protein sequence ID" value="VDO69139.1"/>
    <property type="molecule type" value="Genomic_DNA"/>
</dbReference>
<sequence length="153" mass="17525">MLRQLLINTCIFWMMDFVVLQVSAPYSRTVLTFVLKILTFVLVDSCFEFHTFFNCRNAALAFPILALTFASDPPWSSTMVFRYVEDSISSRASPSLVIELVFAMLCLRISPFPLCILRPIDEEAVATLLVFIYICPCVWNRRARSSTKFKSSN</sequence>
<organism evidence="1 2">
    <name type="scientific">Schistosoma margrebowiei</name>
    <dbReference type="NCBI Taxonomy" id="48269"/>
    <lineage>
        <taxon>Eukaryota</taxon>
        <taxon>Metazoa</taxon>
        <taxon>Spiralia</taxon>
        <taxon>Lophotrochozoa</taxon>
        <taxon>Platyhelminthes</taxon>
        <taxon>Trematoda</taxon>
        <taxon>Digenea</taxon>
        <taxon>Strigeidida</taxon>
        <taxon>Schistosomatoidea</taxon>
        <taxon>Schistosomatidae</taxon>
        <taxon>Schistosoma</taxon>
    </lineage>
</organism>
<gene>
    <name evidence="1" type="ORF">SMRZ_LOCUS6042</name>
</gene>
<evidence type="ECO:0000313" key="2">
    <source>
        <dbReference type="Proteomes" id="UP000277204"/>
    </source>
</evidence>
<proteinExistence type="predicted"/>
<reference evidence="1 2" key="1">
    <citation type="submission" date="2018-11" db="EMBL/GenBank/DDBJ databases">
        <authorList>
            <consortium name="Pathogen Informatics"/>
        </authorList>
    </citation>
    <scope>NUCLEOTIDE SEQUENCE [LARGE SCALE GENOMIC DNA]</scope>
    <source>
        <strain evidence="1 2">Zambia</strain>
    </source>
</reference>
<keyword evidence="2" id="KW-1185">Reference proteome</keyword>
<dbReference type="AlphaFoldDB" id="A0A3P7XV09"/>
<protein>
    <submittedName>
        <fullName evidence="1">Uncharacterized protein</fullName>
    </submittedName>
</protein>